<keyword evidence="12" id="KW-1185">Reference proteome</keyword>
<dbReference type="PANTHER" id="PTHR34390">
    <property type="entry name" value="UPF0442 PROTEIN YJJB-RELATED"/>
    <property type="match status" value="1"/>
</dbReference>
<feature type="transmembrane region" description="Helical" evidence="8">
    <location>
        <begin position="571"/>
        <end position="590"/>
    </location>
</feature>
<feature type="transmembrane region" description="Helical" evidence="8">
    <location>
        <begin position="359"/>
        <end position="379"/>
    </location>
</feature>
<comment type="subcellular location">
    <subcellularLocation>
        <location evidence="1">Cell membrane</location>
        <topology evidence="1">Multi-pass membrane protein</topology>
    </subcellularLocation>
</comment>
<feature type="region of interest" description="Disordered" evidence="7">
    <location>
        <begin position="1"/>
        <end position="163"/>
    </location>
</feature>
<protein>
    <submittedName>
        <fullName evidence="11">Threonine/serine exporter family protein</fullName>
    </submittedName>
</protein>
<keyword evidence="4 8" id="KW-1133">Transmembrane helix</keyword>
<feature type="domain" description="Threonine/serine exporter-like N-terminal" evidence="9">
    <location>
        <begin position="201"/>
        <end position="439"/>
    </location>
</feature>
<dbReference type="EMBL" id="CP121252">
    <property type="protein sequence ID" value="WFP17258.1"/>
    <property type="molecule type" value="Genomic_DNA"/>
</dbReference>
<feature type="transmembrane region" description="Helical" evidence="8">
    <location>
        <begin position="460"/>
        <end position="479"/>
    </location>
</feature>
<reference evidence="11 12" key="1">
    <citation type="submission" date="2023-04" db="EMBL/GenBank/DDBJ databases">
        <title>Funneling lignin-derived compounds into biodiesel using alkali-halophilic Citricoccus sp. P2.</title>
        <authorList>
            <person name="Luo C.-B."/>
        </authorList>
    </citation>
    <scope>NUCLEOTIDE SEQUENCE [LARGE SCALE GENOMIC DNA]</scope>
    <source>
        <strain evidence="11 12">P2</strain>
    </source>
</reference>
<evidence type="ECO:0000256" key="4">
    <source>
        <dbReference type="ARBA" id="ARBA00022989"/>
    </source>
</evidence>
<feature type="transmembrane region" description="Helical" evidence="8">
    <location>
        <begin position="385"/>
        <end position="406"/>
    </location>
</feature>
<keyword evidence="2" id="KW-1003">Cell membrane</keyword>
<accession>A0ABY8H7X8</accession>
<evidence type="ECO:0000256" key="8">
    <source>
        <dbReference type="SAM" id="Phobius"/>
    </source>
</evidence>
<dbReference type="Proteomes" id="UP001219037">
    <property type="component" value="Chromosome"/>
</dbReference>
<comment type="similarity">
    <text evidence="6">Belongs to the ThrE exporter (TC 2.A.79) family.</text>
</comment>
<dbReference type="InterPro" id="IPR050539">
    <property type="entry name" value="ThrE_Dicarb/AminoAcid_Exp"/>
</dbReference>
<feature type="transmembrane region" description="Helical" evidence="8">
    <location>
        <begin position="538"/>
        <end position="559"/>
    </location>
</feature>
<keyword evidence="3 8" id="KW-0812">Transmembrane</keyword>
<dbReference type="InterPro" id="IPR010619">
    <property type="entry name" value="ThrE-like_N"/>
</dbReference>
<dbReference type="RefSeq" id="WP_278158638.1">
    <property type="nucleotide sequence ID" value="NZ_CP121252.1"/>
</dbReference>
<keyword evidence="5 8" id="KW-0472">Membrane</keyword>
<feature type="transmembrane region" description="Helical" evidence="8">
    <location>
        <begin position="512"/>
        <end position="531"/>
    </location>
</feature>
<evidence type="ECO:0000259" key="9">
    <source>
        <dbReference type="Pfam" id="PF06738"/>
    </source>
</evidence>
<evidence type="ECO:0000256" key="1">
    <source>
        <dbReference type="ARBA" id="ARBA00004651"/>
    </source>
</evidence>
<feature type="domain" description="Threonine/Serine exporter ThrE" evidence="10">
    <location>
        <begin position="467"/>
        <end position="591"/>
    </location>
</feature>
<sequence>MTREPHPDASSPDEVPHGSTAAGAAMESETAPATGQITIPVIRPAVTLPNPDAQAPQMDPSDGFGPETAPTAALSATETPSTDTRDLYTVPAADPEPAPTVGALPVISAPEAPRPQPTRPRKAQREPGTSTGRPSRGLRLPARRPRRREESESQPAEPYQERMPTQVMNLVSRLETSPFAAAARKEYQKAAEAADIRNTLDFAMKLGETMFRFGAGALEVETSIIVVTQAYGVHETEIDITNQAFSLNYAPPGETPYTLQRVVRSWSQNYAGLAFLHRLVSAIASGDITREDAERQLAEIRHRRKPFRPWMTVSANALFAALFVLYIGGSPLAGLMTLVSAAVVVIAMYSMARLRAPEFFTTMLGGFLATVISLGLFSFDVFKDPATVVAGILMIMLPSGRIVSAVQDGINGFPITAAGRFVSAALTYVAMVGGIVLAAVSASQMGVPEVDVTAAPVNSYPVWVLGILVFFASAGVAAAEQSEWRLLLPTGIVATLGFIGYEFALFLGLGPVISPAVAAVIIGFLARMVALRLGAPQLVIAVPSVLFLLPGLAIFRSMYEIAMNTGAVSGIVGMVMASIVILAVAAGSVLGDTLARPLTSNLQGNERRRIGRR</sequence>
<gene>
    <name evidence="11" type="ORF">P8192_03850</name>
</gene>
<feature type="transmembrane region" description="Helical" evidence="8">
    <location>
        <begin position="486"/>
        <end position="506"/>
    </location>
</feature>
<evidence type="ECO:0000313" key="12">
    <source>
        <dbReference type="Proteomes" id="UP001219037"/>
    </source>
</evidence>
<proteinExistence type="inferred from homology"/>
<evidence type="ECO:0000256" key="7">
    <source>
        <dbReference type="SAM" id="MobiDB-lite"/>
    </source>
</evidence>
<dbReference type="PANTHER" id="PTHR34390:SF2">
    <property type="entry name" value="SUCCINATE TRANSPORTER SUBUNIT YJJP-RELATED"/>
    <property type="match status" value="1"/>
</dbReference>
<evidence type="ECO:0000259" key="10">
    <source>
        <dbReference type="Pfam" id="PF12821"/>
    </source>
</evidence>
<evidence type="ECO:0000256" key="5">
    <source>
        <dbReference type="ARBA" id="ARBA00023136"/>
    </source>
</evidence>
<dbReference type="Pfam" id="PF12821">
    <property type="entry name" value="ThrE_2"/>
    <property type="match status" value="1"/>
</dbReference>
<evidence type="ECO:0000313" key="11">
    <source>
        <dbReference type="EMBL" id="WFP17258.1"/>
    </source>
</evidence>
<organism evidence="11 12">
    <name type="scientific">Citricoccus muralis</name>
    <dbReference type="NCBI Taxonomy" id="169134"/>
    <lineage>
        <taxon>Bacteria</taxon>
        <taxon>Bacillati</taxon>
        <taxon>Actinomycetota</taxon>
        <taxon>Actinomycetes</taxon>
        <taxon>Micrococcales</taxon>
        <taxon>Micrococcaceae</taxon>
        <taxon>Citricoccus</taxon>
    </lineage>
</organism>
<name>A0ABY8H7X8_9MICC</name>
<dbReference type="Pfam" id="PF06738">
    <property type="entry name" value="ThrE"/>
    <property type="match status" value="1"/>
</dbReference>
<evidence type="ECO:0000256" key="3">
    <source>
        <dbReference type="ARBA" id="ARBA00022692"/>
    </source>
</evidence>
<feature type="transmembrane region" description="Helical" evidence="8">
    <location>
        <begin position="418"/>
        <end position="440"/>
    </location>
</feature>
<dbReference type="InterPro" id="IPR024528">
    <property type="entry name" value="ThrE_2"/>
</dbReference>
<evidence type="ECO:0000256" key="6">
    <source>
        <dbReference type="ARBA" id="ARBA00034125"/>
    </source>
</evidence>
<evidence type="ECO:0000256" key="2">
    <source>
        <dbReference type="ARBA" id="ARBA00022475"/>
    </source>
</evidence>
<feature type="transmembrane region" description="Helical" evidence="8">
    <location>
        <begin position="333"/>
        <end position="352"/>
    </location>
</feature>